<dbReference type="PIRSF" id="PIRSF021288">
    <property type="entry name" value="UCP021288_ACT"/>
    <property type="match status" value="1"/>
</dbReference>
<gene>
    <name evidence="2" type="ORF">BFS35_003625</name>
</gene>
<evidence type="ECO:0000313" key="2">
    <source>
        <dbReference type="EMBL" id="RAI82785.1"/>
    </source>
</evidence>
<evidence type="ECO:0000259" key="1">
    <source>
        <dbReference type="Pfam" id="PF11868"/>
    </source>
</evidence>
<dbReference type="InterPro" id="IPR016784">
    <property type="entry name" value="UCP021288_ACT"/>
</dbReference>
<sequence length="264" mass="30450">MTALHETKEWYLEYEIKINRAGLLGDVSSLLGVLGISIITINGVDQGVRGLLIKTDDLEKVTRFENIISQLEDIEIIKLRKPLLQDRLAVRHGQHIERDNKNKHTFKFVRKDLGILVDLMAELFKQDGNQVIGVRGMPRVGKTESVVAASVCAHKKWLFISSTMIKQTVRNKLYKGEYDDKHIFIIDGALTIKQNAEHLNLVREVMSLPTTKVIEHPDLFVQKTDYTLEDFDYIIELRETEDQEITYEKLSKNSLFDNDEFAFF</sequence>
<evidence type="ECO:0000313" key="3">
    <source>
        <dbReference type="Proteomes" id="UP000229523"/>
    </source>
</evidence>
<feature type="domain" description="DUF3388" evidence="1">
    <location>
        <begin position="76"/>
        <end position="264"/>
    </location>
</feature>
<protein>
    <submittedName>
        <fullName evidence="2">DUF3388 domain-containing protein</fullName>
    </submittedName>
</protein>
<dbReference type="EMBL" id="MJBI02000001">
    <property type="protein sequence ID" value="RAI82785.1"/>
    <property type="molecule type" value="Genomic_DNA"/>
</dbReference>
<dbReference type="Pfam" id="PF11868">
    <property type="entry name" value="DUF3388"/>
    <property type="match status" value="1"/>
</dbReference>
<dbReference type="AlphaFoldDB" id="A0A2G5NU85"/>
<organism evidence="2 3">
    <name type="scientific">Macrococcoides goetzii</name>
    <dbReference type="NCBI Taxonomy" id="1891097"/>
    <lineage>
        <taxon>Bacteria</taxon>
        <taxon>Bacillati</taxon>
        <taxon>Bacillota</taxon>
        <taxon>Bacilli</taxon>
        <taxon>Bacillales</taxon>
        <taxon>Staphylococcaceae</taxon>
        <taxon>Macrococcoides</taxon>
    </lineage>
</organism>
<dbReference type="RefSeq" id="WP_099577757.1">
    <property type="nucleotide sequence ID" value="NZ_MJBI02000001.1"/>
</dbReference>
<keyword evidence="3" id="KW-1185">Reference proteome</keyword>
<dbReference type="InterPro" id="IPR024514">
    <property type="entry name" value="DUF3388"/>
</dbReference>
<comment type="caution">
    <text evidence="2">The sequence shown here is derived from an EMBL/GenBank/DDBJ whole genome shotgun (WGS) entry which is preliminary data.</text>
</comment>
<name>A0A2G5NU85_9STAP</name>
<reference evidence="2 3" key="1">
    <citation type="journal article" date="2018" name="Front. Microbiol.">
        <title>Description and Comparative Genomics of Macrococcus caseolyticus subsp. hominis subsp. nov., Macrococcus goetzii sp. nov., Macrococcus epidermidis sp. nov., and Macrococcus bohemicus sp. nov., Novel Macrococci From Human Clinical Material With Virulence Potential and Suspected Uptake of Foreign DNA by Natural Transformation.</title>
        <authorList>
            <person name="Maslanova I."/>
            <person name="Wertheimer Z."/>
            <person name="Sedlacek I."/>
            <person name="Svec P."/>
            <person name="Indrakova A."/>
            <person name="Kovarovic V."/>
            <person name="Schumann P."/>
            <person name="Sproer C."/>
            <person name="Kralova S."/>
            <person name="Sedo O."/>
            <person name="Kristofova L."/>
            <person name="Vrbovska V."/>
            <person name="Fuzik T."/>
            <person name="Petras P."/>
            <person name="Zdrahal Z."/>
            <person name="Ruzickova V."/>
            <person name="Doskar J."/>
            <person name="Pantucek R."/>
        </authorList>
    </citation>
    <scope>NUCLEOTIDE SEQUENCE [LARGE SCALE GENOMIC DNA]</scope>
    <source>
        <strain evidence="2 3">CCM 4927</strain>
    </source>
</reference>
<dbReference type="Proteomes" id="UP000229523">
    <property type="component" value="Unassembled WGS sequence"/>
</dbReference>
<accession>A0A2G5NU85</accession>
<proteinExistence type="predicted"/>